<protein>
    <submittedName>
        <fullName evidence="2">Polyketide cyclase</fullName>
    </submittedName>
</protein>
<dbReference type="Proteomes" id="UP000636453">
    <property type="component" value="Unassembled WGS sequence"/>
</dbReference>
<keyword evidence="3" id="KW-1185">Reference proteome</keyword>
<comment type="caution">
    <text evidence="2">The sequence shown here is derived from an EMBL/GenBank/DDBJ whole genome shotgun (WGS) entry which is preliminary data.</text>
</comment>
<gene>
    <name evidence="2" type="ORF">GCM10007167_13580</name>
</gene>
<evidence type="ECO:0000313" key="3">
    <source>
        <dbReference type="Proteomes" id="UP000636453"/>
    </source>
</evidence>
<reference evidence="2" key="1">
    <citation type="journal article" date="2014" name="Int. J. Syst. Evol. Microbiol.">
        <title>Complete genome sequence of Corynebacterium casei LMG S-19264T (=DSM 44701T), isolated from a smear-ripened cheese.</title>
        <authorList>
            <consortium name="US DOE Joint Genome Institute (JGI-PGF)"/>
            <person name="Walter F."/>
            <person name="Albersmeier A."/>
            <person name="Kalinowski J."/>
            <person name="Ruckert C."/>
        </authorList>
    </citation>
    <scope>NUCLEOTIDE SEQUENCE</scope>
    <source>
        <strain evidence="2">KCTC 32020</strain>
    </source>
</reference>
<proteinExistence type="predicted"/>
<keyword evidence="1" id="KW-0812">Transmembrane</keyword>
<keyword evidence="1" id="KW-1133">Transmembrane helix</keyword>
<dbReference type="InterPro" id="IPR019587">
    <property type="entry name" value="Polyketide_cyclase/dehydratase"/>
</dbReference>
<dbReference type="RefSeq" id="WP_146473694.1">
    <property type="nucleotide sequence ID" value="NZ_BNCF01000006.1"/>
</dbReference>
<name>A0A918Z0R6_9GAMM</name>
<dbReference type="SUPFAM" id="SSF55961">
    <property type="entry name" value="Bet v1-like"/>
    <property type="match status" value="1"/>
</dbReference>
<sequence length="356" mass="39847">MTRLIEILISLAIVTVLFLGVALVLPSKRELEHSVETNRKLTIVFDTINSLRRFDDWHPVVLRDPKVKIELSGPESGVGATMNYSSQERGIGDGSWKIVESVPRQKVVYEIQDQQRGRDKRMTFTLTPTGRNNRNVRITQHYSVDYGWNLLGRYSGLYVSSNVGEDMKIGLQRLSNMLAGVPNYDYADLYKDNPANAPRLGERAAETLLTVAAAVERDNVKVQNQMKGNLEWIRKVMTANGLEAAGPVRIVTNEFGSETYSFVVAQPVRRAGGEGGKVEGIKLEGPVEVIHNEPTRIAVMPFTGHMANLPVARDALRAWALTRGYETTERPYENWLDGIDAGFTENGRYEVVWAVK</sequence>
<evidence type="ECO:0000256" key="1">
    <source>
        <dbReference type="SAM" id="Phobius"/>
    </source>
</evidence>
<dbReference type="OrthoDB" id="5293446at2"/>
<dbReference type="InterPro" id="IPR011256">
    <property type="entry name" value="Reg_factor_effector_dom_sf"/>
</dbReference>
<feature type="transmembrane region" description="Helical" evidence="1">
    <location>
        <begin position="7"/>
        <end position="25"/>
    </location>
</feature>
<dbReference type="Pfam" id="PF10604">
    <property type="entry name" value="Polyketide_cyc2"/>
    <property type="match status" value="1"/>
</dbReference>
<dbReference type="InterPro" id="IPR023393">
    <property type="entry name" value="START-like_dom_sf"/>
</dbReference>
<keyword evidence="1" id="KW-0472">Membrane</keyword>
<dbReference type="EMBL" id="BNCF01000006">
    <property type="protein sequence ID" value="GHE32829.1"/>
    <property type="molecule type" value="Genomic_DNA"/>
</dbReference>
<dbReference type="AlphaFoldDB" id="A0A918Z0R6"/>
<evidence type="ECO:0000313" key="2">
    <source>
        <dbReference type="EMBL" id="GHE32829.1"/>
    </source>
</evidence>
<organism evidence="2 3">
    <name type="scientific">Vulcaniibacterium thermophilum</name>
    <dbReference type="NCBI Taxonomy" id="1169913"/>
    <lineage>
        <taxon>Bacteria</taxon>
        <taxon>Pseudomonadati</taxon>
        <taxon>Pseudomonadota</taxon>
        <taxon>Gammaproteobacteria</taxon>
        <taxon>Lysobacterales</taxon>
        <taxon>Lysobacteraceae</taxon>
        <taxon>Vulcaniibacterium</taxon>
    </lineage>
</organism>
<accession>A0A918Z0R6</accession>
<dbReference type="Gene3D" id="3.20.80.10">
    <property type="entry name" value="Regulatory factor, effector binding domain"/>
    <property type="match status" value="1"/>
</dbReference>
<dbReference type="Gene3D" id="3.30.530.20">
    <property type="match status" value="1"/>
</dbReference>
<reference evidence="2" key="2">
    <citation type="submission" date="2020-09" db="EMBL/GenBank/DDBJ databases">
        <authorList>
            <person name="Sun Q."/>
            <person name="Kim S."/>
        </authorList>
    </citation>
    <scope>NUCLEOTIDE SEQUENCE</scope>
    <source>
        <strain evidence="2">KCTC 32020</strain>
    </source>
</reference>